<name>A0A9W6KS35_9ACTN</name>
<dbReference type="InterPro" id="IPR036291">
    <property type="entry name" value="NAD(P)-bd_dom_sf"/>
</dbReference>
<dbReference type="SUPFAM" id="SSF51735">
    <property type="entry name" value="NAD(P)-binding Rossmann-fold domains"/>
    <property type="match status" value="1"/>
</dbReference>
<dbReference type="CDD" id="cd05233">
    <property type="entry name" value="SDR_c"/>
    <property type="match status" value="1"/>
</dbReference>
<sequence length="247" mass="25727">MLEGRTAVVYGGGGNVGGAMARAFARHGATVHLAGRTRETLRAVADDIAAAGGTAYADVVDALDERAVDAHTATVVERSGRLDVSVNVIGDGDVQGTPMAEMAVADYLRPIVTSVTAKFITARAAARVMVAQGSGLILYFGGSFDWSVARRFSVGGMGVTFDAVESMRKQLAAELGRRGVRVVTLRTSGLPETIPADFEGRDELVRTLAEQTLTGRLATLAEVGELAAFAASDRARLLTGTELDLSG</sequence>
<dbReference type="EMBL" id="BSFP01000057">
    <property type="protein sequence ID" value="GLL05390.1"/>
    <property type="molecule type" value="Genomic_DNA"/>
</dbReference>
<reference evidence="3" key="2">
    <citation type="submission" date="2023-01" db="EMBL/GenBank/DDBJ databases">
        <authorList>
            <person name="Sun Q."/>
            <person name="Evtushenko L."/>
        </authorList>
    </citation>
    <scope>NUCLEOTIDE SEQUENCE</scope>
    <source>
        <strain evidence="3">VKM Ac-1321</strain>
    </source>
</reference>
<dbReference type="Gene3D" id="3.40.50.720">
    <property type="entry name" value="NAD(P)-binding Rossmann-like Domain"/>
    <property type="match status" value="1"/>
</dbReference>
<dbReference type="InterPro" id="IPR002347">
    <property type="entry name" value="SDR_fam"/>
</dbReference>
<evidence type="ECO:0000256" key="2">
    <source>
        <dbReference type="ARBA" id="ARBA00023002"/>
    </source>
</evidence>
<gene>
    <name evidence="3" type="primary">fabG_8</name>
    <name evidence="3" type="ORF">GCM10017581_071370</name>
</gene>
<dbReference type="GO" id="GO:0016491">
    <property type="term" value="F:oxidoreductase activity"/>
    <property type="evidence" value="ECO:0007669"/>
    <property type="project" value="UniProtKB-KW"/>
</dbReference>
<dbReference type="Pfam" id="PF13561">
    <property type="entry name" value="adh_short_C2"/>
    <property type="match status" value="1"/>
</dbReference>
<dbReference type="PANTHER" id="PTHR43669">
    <property type="entry name" value="5-KETO-D-GLUCONATE 5-REDUCTASE"/>
    <property type="match status" value="1"/>
</dbReference>
<reference evidence="3" key="1">
    <citation type="journal article" date="2014" name="Int. J. Syst. Evol. Microbiol.">
        <title>Complete genome sequence of Corynebacterium casei LMG S-19264T (=DSM 44701T), isolated from a smear-ripened cheese.</title>
        <authorList>
            <consortium name="US DOE Joint Genome Institute (JGI-PGF)"/>
            <person name="Walter F."/>
            <person name="Albersmeier A."/>
            <person name="Kalinowski J."/>
            <person name="Ruckert C."/>
        </authorList>
    </citation>
    <scope>NUCLEOTIDE SEQUENCE</scope>
    <source>
        <strain evidence="3">VKM Ac-1321</strain>
    </source>
</reference>
<accession>A0A9W6KS35</accession>
<dbReference type="Proteomes" id="UP001143480">
    <property type="component" value="Unassembled WGS sequence"/>
</dbReference>
<dbReference type="PRINTS" id="PR00081">
    <property type="entry name" value="GDHRDH"/>
</dbReference>
<organism evidence="3 4">
    <name type="scientific">Dactylosporangium matsuzakiense</name>
    <dbReference type="NCBI Taxonomy" id="53360"/>
    <lineage>
        <taxon>Bacteria</taxon>
        <taxon>Bacillati</taxon>
        <taxon>Actinomycetota</taxon>
        <taxon>Actinomycetes</taxon>
        <taxon>Micromonosporales</taxon>
        <taxon>Micromonosporaceae</taxon>
        <taxon>Dactylosporangium</taxon>
    </lineage>
</organism>
<dbReference type="PANTHER" id="PTHR43669:SF3">
    <property type="entry name" value="ALCOHOL DEHYDROGENASE, PUTATIVE (AFU_ORTHOLOGUE AFUA_3G03445)-RELATED"/>
    <property type="match status" value="1"/>
</dbReference>
<keyword evidence="2" id="KW-0560">Oxidoreductase</keyword>
<keyword evidence="4" id="KW-1185">Reference proteome</keyword>
<evidence type="ECO:0000313" key="4">
    <source>
        <dbReference type="Proteomes" id="UP001143480"/>
    </source>
</evidence>
<evidence type="ECO:0000256" key="1">
    <source>
        <dbReference type="ARBA" id="ARBA00006484"/>
    </source>
</evidence>
<dbReference type="AlphaFoldDB" id="A0A9W6KS35"/>
<evidence type="ECO:0000313" key="3">
    <source>
        <dbReference type="EMBL" id="GLL05390.1"/>
    </source>
</evidence>
<proteinExistence type="inferred from homology"/>
<protein>
    <submittedName>
        <fullName evidence="3">3-oxoacyl-ACP reductase</fullName>
    </submittedName>
</protein>
<comment type="caution">
    <text evidence="3">The sequence shown here is derived from an EMBL/GenBank/DDBJ whole genome shotgun (WGS) entry which is preliminary data.</text>
</comment>
<comment type="similarity">
    <text evidence="1">Belongs to the short-chain dehydrogenases/reductases (SDR) family.</text>
</comment>